<name>A0A0C3QTE0_9AGAM</name>
<dbReference type="HOGENOM" id="CLU_1714655_0_0_1"/>
<dbReference type="OrthoDB" id="3246652at2759"/>
<accession>A0A0C3QTE0</accession>
<dbReference type="CDD" id="cd00085">
    <property type="entry name" value="HNHc"/>
    <property type="match status" value="1"/>
</dbReference>
<reference evidence="3" key="2">
    <citation type="submission" date="2015-01" db="EMBL/GenBank/DDBJ databases">
        <title>Evolutionary Origins and Diversification of the Mycorrhizal Mutualists.</title>
        <authorList>
            <consortium name="DOE Joint Genome Institute"/>
            <consortium name="Mycorrhizal Genomics Consortium"/>
            <person name="Kohler A."/>
            <person name="Kuo A."/>
            <person name="Nagy L.G."/>
            <person name="Floudas D."/>
            <person name="Copeland A."/>
            <person name="Barry K.W."/>
            <person name="Cichocki N."/>
            <person name="Veneault-Fourrey C."/>
            <person name="LaButti K."/>
            <person name="Lindquist E.A."/>
            <person name="Lipzen A."/>
            <person name="Lundell T."/>
            <person name="Morin E."/>
            <person name="Murat C."/>
            <person name="Riley R."/>
            <person name="Ohm R."/>
            <person name="Sun H."/>
            <person name="Tunlid A."/>
            <person name="Henrissat B."/>
            <person name="Grigoriev I.V."/>
            <person name="Hibbett D.S."/>
            <person name="Martin F."/>
        </authorList>
    </citation>
    <scope>NUCLEOTIDE SEQUENCE [LARGE SCALE GENOMIC DNA]</scope>
    <source>
        <strain evidence="3">MUT 4182</strain>
    </source>
</reference>
<dbReference type="Proteomes" id="UP000054248">
    <property type="component" value="Unassembled WGS sequence"/>
</dbReference>
<gene>
    <name evidence="2" type="ORF">M407DRAFT_241802</name>
</gene>
<keyword evidence="3" id="KW-1185">Reference proteome</keyword>
<protein>
    <recommendedName>
        <fullName evidence="1">HNH nuclease domain-containing protein</fullName>
    </recommendedName>
</protein>
<dbReference type="InterPro" id="IPR003615">
    <property type="entry name" value="HNH_nuc"/>
</dbReference>
<sequence>MSLTSSSVDGGYPLSVSAKESVRHHLGERCIVCGYPAVTQVAHIIPRSVQSNAMLYAVRRWSPVLATFRKNQIENLLLLCPNHHAEYDQGMFTIVPVAEARAKMKEYEIQDFQRREGIVRDGHADPGRTFVQPSDVSCDLTPRWNLVSLRPCR</sequence>
<dbReference type="AlphaFoldDB" id="A0A0C3QTE0"/>
<evidence type="ECO:0000259" key="1">
    <source>
        <dbReference type="Pfam" id="PF13391"/>
    </source>
</evidence>
<reference evidence="2 3" key="1">
    <citation type="submission" date="2014-04" db="EMBL/GenBank/DDBJ databases">
        <authorList>
            <consortium name="DOE Joint Genome Institute"/>
            <person name="Kuo A."/>
            <person name="Girlanda M."/>
            <person name="Perotto S."/>
            <person name="Kohler A."/>
            <person name="Nagy L.G."/>
            <person name="Floudas D."/>
            <person name="Copeland A."/>
            <person name="Barry K.W."/>
            <person name="Cichocki N."/>
            <person name="Veneault-Fourrey C."/>
            <person name="LaButti K."/>
            <person name="Lindquist E.A."/>
            <person name="Lipzen A."/>
            <person name="Lundell T."/>
            <person name="Morin E."/>
            <person name="Murat C."/>
            <person name="Sun H."/>
            <person name="Tunlid A."/>
            <person name="Henrissat B."/>
            <person name="Grigoriev I.V."/>
            <person name="Hibbett D.S."/>
            <person name="Martin F."/>
            <person name="Nordberg H.P."/>
            <person name="Cantor M.N."/>
            <person name="Hua S.X."/>
        </authorList>
    </citation>
    <scope>NUCLEOTIDE SEQUENCE [LARGE SCALE GENOMIC DNA]</scope>
    <source>
        <strain evidence="2 3">MUT 4182</strain>
    </source>
</reference>
<evidence type="ECO:0000313" key="3">
    <source>
        <dbReference type="Proteomes" id="UP000054248"/>
    </source>
</evidence>
<dbReference type="Pfam" id="PF13391">
    <property type="entry name" value="HNH_2"/>
    <property type="match status" value="1"/>
</dbReference>
<dbReference type="EMBL" id="KN822963">
    <property type="protein sequence ID" value="KIO31444.1"/>
    <property type="molecule type" value="Genomic_DNA"/>
</dbReference>
<feature type="domain" description="HNH nuclease" evidence="1">
    <location>
        <begin position="30"/>
        <end position="95"/>
    </location>
</feature>
<evidence type="ECO:0000313" key="2">
    <source>
        <dbReference type="EMBL" id="KIO31444.1"/>
    </source>
</evidence>
<proteinExistence type="predicted"/>
<organism evidence="2 3">
    <name type="scientific">Tulasnella calospora MUT 4182</name>
    <dbReference type="NCBI Taxonomy" id="1051891"/>
    <lineage>
        <taxon>Eukaryota</taxon>
        <taxon>Fungi</taxon>
        <taxon>Dikarya</taxon>
        <taxon>Basidiomycota</taxon>
        <taxon>Agaricomycotina</taxon>
        <taxon>Agaricomycetes</taxon>
        <taxon>Cantharellales</taxon>
        <taxon>Tulasnellaceae</taxon>
        <taxon>Tulasnella</taxon>
    </lineage>
</organism>